<dbReference type="Proteomes" id="UP000607653">
    <property type="component" value="Unassembled WGS sequence"/>
</dbReference>
<dbReference type="EMBL" id="DUZY01000006">
    <property type="protein sequence ID" value="DAD42756.1"/>
    <property type="molecule type" value="Genomic_DNA"/>
</dbReference>
<gene>
    <name evidence="1" type="ORF">HUJ06_000986</name>
</gene>
<dbReference type="AlphaFoldDB" id="A0A822ZIA7"/>
<proteinExistence type="predicted"/>
<evidence type="ECO:0000313" key="2">
    <source>
        <dbReference type="Proteomes" id="UP000607653"/>
    </source>
</evidence>
<reference evidence="1 2" key="1">
    <citation type="journal article" date="2020" name="Mol. Biol. Evol.">
        <title>Distinct Expression and Methylation Patterns for Genes with Different Fates following a Single Whole-Genome Duplication in Flowering Plants.</title>
        <authorList>
            <person name="Shi T."/>
            <person name="Rahmani R.S."/>
            <person name="Gugger P.F."/>
            <person name="Wang M."/>
            <person name="Li H."/>
            <person name="Zhang Y."/>
            <person name="Li Z."/>
            <person name="Wang Q."/>
            <person name="Van de Peer Y."/>
            <person name="Marchal K."/>
            <person name="Chen J."/>
        </authorList>
    </citation>
    <scope>NUCLEOTIDE SEQUENCE [LARGE SCALE GENOMIC DNA]</scope>
    <source>
        <tissue evidence="1">Leaf</tissue>
    </source>
</reference>
<dbReference type="PANTHER" id="PTHR47361:SF4">
    <property type="entry name" value="RING_U-BOX SUPERFAMILY PROTEIN"/>
    <property type="match status" value="1"/>
</dbReference>
<keyword evidence="2" id="KW-1185">Reference proteome</keyword>
<name>A0A822ZIA7_NELNU</name>
<accession>A0A822ZIA7</accession>
<sequence length="132" mass="15255">MADEQVNGICNLSIQDQVFESQKGIEGAASTITLSDNRGFCAICLEKIELQETALVKGCEHAYWFVQHLYPISAENSWFHNLLRFIWHSFLVSNFGYKSLNLYEITKFTLEISLIMASDKIWLQSCKSIYYR</sequence>
<dbReference type="PANTHER" id="PTHR47361">
    <property type="entry name" value="RING/U-BOX SUPERFAMILY PROTEIN"/>
    <property type="match status" value="1"/>
</dbReference>
<evidence type="ECO:0000313" key="1">
    <source>
        <dbReference type="EMBL" id="DAD42756.1"/>
    </source>
</evidence>
<comment type="caution">
    <text evidence="1">The sequence shown here is derived from an EMBL/GenBank/DDBJ whole genome shotgun (WGS) entry which is preliminary data.</text>
</comment>
<organism evidence="1 2">
    <name type="scientific">Nelumbo nucifera</name>
    <name type="common">Sacred lotus</name>
    <dbReference type="NCBI Taxonomy" id="4432"/>
    <lineage>
        <taxon>Eukaryota</taxon>
        <taxon>Viridiplantae</taxon>
        <taxon>Streptophyta</taxon>
        <taxon>Embryophyta</taxon>
        <taxon>Tracheophyta</taxon>
        <taxon>Spermatophyta</taxon>
        <taxon>Magnoliopsida</taxon>
        <taxon>Proteales</taxon>
        <taxon>Nelumbonaceae</taxon>
        <taxon>Nelumbo</taxon>
    </lineage>
</organism>
<protein>
    <submittedName>
        <fullName evidence="1">Uncharacterized protein</fullName>
    </submittedName>
</protein>